<dbReference type="Pfam" id="PF05974">
    <property type="entry name" value="DUF892"/>
    <property type="match status" value="1"/>
</dbReference>
<sequence>MKTMDDLFLLTLKDIYYAERQILKALPKMARAAQNETLKQAFLDHREETEGQVERLQEVFQILGKRAQGKTCEAIQGLIQECEELLEDATEPSAVRDAGLIACGQAVEHYEMARYGTLMAWAEAQKKAEIVALLKATLDQEKAADKLLTQMAVKTIHKEALKAA</sequence>
<dbReference type="InterPro" id="IPR047114">
    <property type="entry name" value="YciF"/>
</dbReference>
<name>A0ABS6HAY4_9PROT</name>
<dbReference type="CDD" id="cd07909">
    <property type="entry name" value="YciF"/>
    <property type="match status" value="1"/>
</dbReference>
<comment type="caution">
    <text evidence="1">The sequence shown here is derived from an EMBL/GenBank/DDBJ whole genome shotgun (WGS) entry which is preliminary data.</text>
</comment>
<evidence type="ECO:0000313" key="2">
    <source>
        <dbReference type="Proteomes" id="UP000689967"/>
    </source>
</evidence>
<protein>
    <submittedName>
        <fullName evidence="1">Ferritin-like domain-containing protein</fullName>
    </submittedName>
</protein>
<organism evidence="1 2">
    <name type="scientific">Falsiroseomonas oleicola</name>
    <dbReference type="NCBI Taxonomy" id="2801474"/>
    <lineage>
        <taxon>Bacteria</taxon>
        <taxon>Pseudomonadati</taxon>
        <taxon>Pseudomonadota</taxon>
        <taxon>Alphaproteobacteria</taxon>
        <taxon>Acetobacterales</taxon>
        <taxon>Roseomonadaceae</taxon>
        <taxon>Falsiroseomonas</taxon>
    </lineage>
</organism>
<dbReference type="PANTHER" id="PTHR30565">
    <property type="entry name" value="PROTEIN YCIF"/>
    <property type="match status" value="1"/>
</dbReference>
<reference evidence="1 2" key="1">
    <citation type="submission" date="2021-01" db="EMBL/GenBank/DDBJ databases">
        <title>Roseomonas sp. nov, a bacterium isolated from an oil production mixture in Yumen Oilfield.</title>
        <authorList>
            <person name="Wu D."/>
        </authorList>
    </citation>
    <scope>NUCLEOTIDE SEQUENCE [LARGE SCALE GENOMIC DNA]</scope>
    <source>
        <strain evidence="1 2">ROY-5-3</strain>
    </source>
</reference>
<proteinExistence type="predicted"/>
<dbReference type="InterPro" id="IPR010287">
    <property type="entry name" value="DUF892_YciF-like"/>
</dbReference>
<evidence type="ECO:0000313" key="1">
    <source>
        <dbReference type="EMBL" id="MBU8544646.1"/>
    </source>
</evidence>
<dbReference type="Proteomes" id="UP000689967">
    <property type="component" value="Unassembled WGS sequence"/>
</dbReference>
<keyword evidence="2" id="KW-1185">Reference proteome</keyword>
<accession>A0ABS6HAY4</accession>
<dbReference type="RefSeq" id="WP_216876026.1">
    <property type="nucleotide sequence ID" value="NZ_JAERQM010000003.1"/>
</dbReference>
<gene>
    <name evidence="1" type="ORF">JJQ90_13070</name>
</gene>
<dbReference type="EMBL" id="JAERQM010000003">
    <property type="protein sequence ID" value="MBU8544646.1"/>
    <property type="molecule type" value="Genomic_DNA"/>
</dbReference>
<dbReference type="PANTHER" id="PTHR30565:SF9">
    <property type="entry name" value="PROTEIN YCIF"/>
    <property type="match status" value="1"/>
</dbReference>